<feature type="region of interest" description="Disordered" evidence="1">
    <location>
        <begin position="96"/>
        <end position="118"/>
    </location>
</feature>
<accession>A0A4Y9XZ90</accession>
<protein>
    <submittedName>
        <fullName evidence="2">Uncharacterized protein</fullName>
    </submittedName>
</protein>
<feature type="compositionally biased region" description="Acidic residues" evidence="1">
    <location>
        <begin position="278"/>
        <end position="287"/>
    </location>
</feature>
<feature type="compositionally biased region" description="Basic and acidic residues" evidence="1">
    <location>
        <begin position="1"/>
        <end position="12"/>
    </location>
</feature>
<proteinExistence type="predicted"/>
<feature type="compositionally biased region" description="Basic and acidic residues" evidence="1">
    <location>
        <begin position="204"/>
        <end position="215"/>
    </location>
</feature>
<feature type="compositionally biased region" description="Low complexity" evidence="1">
    <location>
        <begin position="133"/>
        <end position="150"/>
    </location>
</feature>
<evidence type="ECO:0000313" key="3">
    <source>
        <dbReference type="Proteomes" id="UP000298327"/>
    </source>
</evidence>
<evidence type="ECO:0000313" key="2">
    <source>
        <dbReference type="EMBL" id="TFY53919.1"/>
    </source>
</evidence>
<feature type="region of interest" description="Disordered" evidence="1">
    <location>
        <begin position="260"/>
        <end position="301"/>
    </location>
</feature>
<evidence type="ECO:0000256" key="1">
    <source>
        <dbReference type="SAM" id="MobiDB-lite"/>
    </source>
</evidence>
<feature type="compositionally biased region" description="Basic residues" evidence="1">
    <location>
        <begin position="260"/>
        <end position="272"/>
    </location>
</feature>
<feature type="region of interest" description="Disordered" evidence="1">
    <location>
        <begin position="133"/>
        <end position="152"/>
    </location>
</feature>
<dbReference type="AlphaFoldDB" id="A0A4Y9XZ90"/>
<dbReference type="OrthoDB" id="3021720at2759"/>
<comment type="caution">
    <text evidence="2">The sequence shown here is derived from an EMBL/GenBank/DDBJ whole genome shotgun (WGS) entry which is preliminary data.</text>
</comment>
<organism evidence="2 3">
    <name type="scientific">Dentipellis fragilis</name>
    <dbReference type="NCBI Taxonomy" id="205917"/>
    <lineage>
        <taxon>Eukaryota</taxon>
        <taxon>Fungi</taxon>
        <taxon>Dikarya</taxon>
        <taxon>Basidiomycota</taxon>
        <taxon>Agaricomycotina</taxon>
        <taxon>Agaricomycetes</taxon>
        <taxon>Russulales</taxon>
        <taxon>Hericiaceae</taxon>
        <taxon>Dentipellis</taxon>
    </lineage>
</organism>
<name>A0A4Y9XZ90_9AGAM</name>
<sequence length="348" mass="39119">MTRSPRGNEWRRPKAAGARGAGGHATGGQSWTESESDGWPSINLISLNLSYRAALPAPNPSRLASALNSLTQCPLLPSSTTSPCLLAHLALHPPVPSTKRHSHSYLTHPHHSHFSKYSPSSRAADISRLLDPSYLSSSSTSSSPASVSAYVDHHGDLHDPDYRDFPALPTSRRPAWERGASTQILDDEELYASPDEDAASEDDERTRLRASTPRDARRRRHAHEARLSTQYSQYSSYASAYTTSPFEETIAAVPVHEKRAHRKLRSKSHPRHARDDEWAVAEEEREAEAEQERSASNKEDTYVPTQLDAHEWTPTCTQQFRRHWQAFSLSLRFSIFRAQRRMKRKVGI</sequence>
<gene>
    <name evidence="2" type="ORF">EVG20_g9915</name>
</gene>
<feature type="compositionally biased region" description="Basic residues" evidence="1">
    <location>
        <begin position="98"/>
        <end position="114"/>
    </location>
</feature>
<feature type="compositionally biased region" description="Acidic residues" evidence="1">
    <location>
        <begin position="185"/>
        <end position="203"/>
    </location>
</feature>
<keyword evidence="3" id="KW-1185">Reference proteome</keyword>
<feature type="region of interest" description="Disordered" evidence="1">
    <location>
        <begin position="1"/>
        <end position="37"/>
    </location>
</feature>
<feature type="region of interest" description="Disordered" evidence="1">
    <location>
        <begin position="161"/>
        <end position="229"/>
    </location>
</feature>
<dbReference type="Proteomes" id="UP000298327">
    <property type="component" value="Unassembled WGS sequence"/>
</dbReference>
<reference evidence="2 3" key="1">
    <citation type="submission" date="2019-02" db="EMBL/GenBank/DDBJ databases">
        <title>Genome sequencing of the rare red list fungi Dentipellis fragilis.</title>
        <authorList>
            <person name="Buettner E."/>
            <person name="Kellner H."/>
        </authorList>
    </citation>
    <scope>NUCLEOTIDE SEQUENCE [LARGE SCALE GENOMIC DNA]</scope>
    <source>
        <strain evidence="2 3">DSM 105465</strain>
    </source>
</reference>
<dbReference type="EMBL" id="SEOQ01001088">
    <property type="protein sequence ID" value="TFY53919.1"/>
    <property type="molecule type" value="Genomic_DNA"/>
</dbReference>
<feature type="compositionally biased region" description="Basic and acidic residues" evidence="1">
    <location>
        <begin position="288"/>
        <end position="301"/>
    </location>
</feature>